<dbReference type="Proteomes" id="UP000504604">
    <property type="component" value="Linkage group LG8"/>
</dbReference>
<dbReference type="RefSeq" id="XP_020552025.1">
    <property type="nucleotide sequence ID" value="XM_020696366.1"/>
</dbReference>
<dbReference type="PANTHER" id="PTHR31170">
    <property type="entry name" value="BNAC04G53230D PROTEIN"/>
    <property type="match status" value="1"/>
</dbReference>
<dbReference type="Gramene" id="SIN_1026527.t">
    <property type="protein sequence ID" value="SIN_1026527.t"/>
    <property type="gene ID" value="SIN_1026527"/>
</dbReference>
<dbReference type="PANTHER" id="PTHR31170:SF18">
    <property type="entry name" value="(WILD MALAYSIAN BANANA) HYPOTHETICAL PROTEIN"/>
    <property type="match status" value="1"/>
</dbReference>
<name>A0A8M8V6I2_SESIN</name>
<dbReference type="InterPro" id="IPR004158">
    <property type="entry name" value="DUF247_pln"/>
</dbReference>
<evidence type="ECO:0000313" key="1">
    <source>
        <dbReference type="Proteomes" id="UP000504604"/>
    </source>
</evidence>
<dbReference type="AlphaFoldDB" id="A0A8M8V6I2"/>
<protein>
    <submittedName>
        <fullName evidence="2">UPF0481 protein At3g47200-like</fullName>
    </submittedName>
</protein>
<evidence type="ECO:0000313" key="2">
    <source>
        <dbReference type="RefSeq" id="XP_020552025.1"/>
    </source>
</evidence>
<dbReference type="GeneID" id="105168673"/>
<sequence>MEDWVVRVNEELGKMEAIPLEEQKWRRQSIYMLPAHVTDLDKEAYKPRVVSLGPYHHNLQHLEPMEEHKQRAFLHFMRRSGVALQHYANALEEVVQDLKDQYDQLKPMWLEDTSSFLKLMIVDGCFILEILRRPTTFKDYAPNDPIFSNHGMLYILPFLRWDMLLLENQVPLLVLTKLIEVEKGAPQPDEYLNKLVLNFFHSGGHAWQVGRCLHILDIYRKSLVTAPRIRQRRRRHPIHWNNTAETTFPSASELLDTGIRLNRSKTHSLRDISFHQNTLRLPEIIVDTTTKSILLNLIAFERFHVGAGNEVSSYMFFLTSLIKGSQDVSLLSSCGIIRNNLGNDEDVAEIFNLLGRDIIVDPENSLIRQSVQGGLSNGEKPLQKETVPVAS</sequence>
<gene>
    <name evidence="2" type="primary">LOC105168673</name>
</gene>
<proteinExistence type="predicted"/>
<dbReference type="OrthoDB" id="1846188at2759"/>
<accession>A0A8M8V6I2</accession>
<keyword evidence="1" id="KW-1185">Reference proteome</keyword>
<dbReference type="Pfam" id="PF03140">
    <property type="entry name" value="DUF247"/>
    <property type="match status" value="1"/>
</dbReference>
<reference evidence="2" key="1">
    <citation type="submission" date="2025-08" db="UniProtKB">
        <authorList>
            <consortium name="RefSeq"/>
        </authorList>
    </citation>
    <scope>IDENTIFICATION</scope>
</reference>
<dbReference type="KEGG" id="sind:105168673"/>
<organism evidence="1 2">
    <name type="scientific">Sesamum indicum</name>
    <name type="common">Oriental sesame</name>
    <name type="synonym">Sesamum orientale</name>
    <dbReference type="NCBI Taxonomy" id="4182"/>
    <lineage>
        <taxon>Eukaryota</taxon>
        <taxon>Viridiplantae</taxon>
        <taxon>Streptophyta</taxon>
        <taxon>Embryophyta</taxon>
        <taxon>Tracheophyta</taxon>
        <taxon>Spermatophyta</taxon>
        <taxon>Magnoliopsida</taxon>
        <taxon>eudicotyledons</taxon>
        <taxon>Gunneridae</taxon>
        <taxon>Pentapetalae</taxon>
        <taxon>asterids</taxon>
        <taxon>lamiids</taxon>
        <taxon>Lamiales</taxon>
        <taxon>Pedaliaceae</taxon>
        <taxon>Sesamum</taxon>
    </lineage>
</organism>